<evidence type="ECO:0000256" key="1">
    <source>
        <dbReference type="SAM" id="MobiDB-lite"/>
    </source>
</evidence>
<sequence>MSSWGGGIIRLKRLSLRVPHKTPDHGRFSLRARQRSGSFLRDTQLRQVDVLVSQGRKVAEAIRSSEVTDATYYRWRSEYGGLKGRSGQAAEVPGDREPTTSSGNRRPDPGDAHSHGGGFGTQRAAPAKLLSAACRNASPAVSWAGIVRRSAGLPSRSRSHRRPPSSPSLWQYERCGYRRITALQQYPSALLARIPATCAGGRHLANGTERISAARSPRHRHATDDALTSDLGHRMGAGHIGAIRLDAPKGRDCHRRCASRGVASRSAWQSTC</sequence>
<feature type="compositionally biased region" description="Basic and acidic residues" evidence="1">
    <location>
        <begin position="105"/>
        <end position="114"/>
    </location>
</feature>
<evidence type="ECO:0000313" key="2">
    <source>
        <dbReference type="EMBL" id="CAA2144427.1"/>
    </source>
</evidence>
<gene>
    <name evidence="2" type="ORF">MBLL_03551</name>
</gene>
<dbReference type="Pfam" id="PF01527">
    <property type="entry name" value="HTH_Tnp_1"/>
    <property type="match status" value="1"/>
</dbReference>
<name>A0A679K7K3_9HYPH</name>
<organism evidence="2">
    <name type="scientific">Methylobacterium bullatum</name>
    <dbReference type="NCBI Taxonomy" id="570505"/>
    <lineage>
        <taxon>Bacteria</taxon>
        <taxon>Pseudomonadati</taxon>
        <taxon>Pseudomonadota</taxon>
        <taxon>Alphaproteobacteria</taxon>
        <taxon>Hyphomicrobiales</taxon>
        <taxon>Methylobacteriaceae</taxon>
        <taxon>Methylobacterium</taxon>
    </lineage>
</organism>
<dbReference type="AlphaFoldDB" id="A0A679K7K3"/>
<feature type="region of interest" description="Disordered" evidence="1">
    <location>
        <begin position="83"/>
        <end position="122"/>
    </location>
</feature>
<proteinExistence type="predicted"/>
<dbReference type="GO" id="GO:0006313">
    <property type="term" value="P:DNA transposition"/>
    <property type="evidence" value="ECO:0007669"/>
    <property type="project" value="InterPro"/>
</dbReference>
<dbReference type="GO" id="GO:0003677">
    <property type="term" value="F:DNA binding"/>
    <property type="evidence" value="ECO:0007669"/>
    <property type="project" value="InterPro"/>
</dbReference>
<dbReference type="EMBL" id="LR743511">
    <property type="protein sequence ID" value="CAA2144427.1"/>
    <property type="molecule type" value="Genomic_DNA"/>
</dbReference>
<accession>A0A679K7K3</accession>
<protein>
    <recommendedName>
        <fullName evidence="3">Transposase</fullName>
    </recommendedName>
</protein>
<dbReference type="InterPro" id="IPR002514">
    <property type="entry name" value="Transposase_8"/>
</dbReference>
<dbReference type="GO" id="GO:0004803">
    <property type="term" value="F:transposase activity"/>
    <property type="evidence" value="ECO:0007669"/>
    <property type="project" value="InterPro"/>
</dbReference>
<reference evidence="2" key="1">
    <citation type="submission" date="2019-12" db="EMBL/GenBank/DDBJ databases">
        <authorList>
            <person name="Cremers G."/>
        </authorList>
    </citation>
    <scope>NUCLEOTIDE SEQUENCE</scope>
    <source>
        <strain evidence="2">Mbul2</strain>
    </source>
</reference>
<evidence type="ECO:0008006" key="3">
    <source>
        <dbReference type="Google" id="ProtNLM"/>
    </source>
</evidence>